<evidence type="ECO:0000313" key="1">
    <source>
        <dbReference type="EMBL" id="MBX72051.1"/>
    </source>
</evidence>
<name>A0A2P2QYQ4_RHIMU</name>
<organism evidence="1">
    <name type="scientific">Rhizophora mucronata</name>
    <name type="common">Asiatic mangrove</name>
    <dbReference type="NCBI Taxonomy" id="61149"/>
    <lineage>
        <taxon>Eukaryota</taxon>
        <taxon>Viridiplantae</taxon>
        <taxon>Streptophyta</taxon>
        <taxon>Embryophyta</taxon>
        <taxon>Tracheophyta</taxon>
        <taxon>Spermatophyta</taxon>
        <taxon>Magnoliopsida</taxon>
        <taxon>eudicotyledons</taxon>
        <taxon>Gunneridae</taxon>
        <taxon>Pentapetalae</taxon>
        <taxon>rosids</taxon>
        <taxon>fabids</taxon>
        <taxon>Malpighiales</taxon>
        <taxon>Rhizophoraceae</taxon>
        <taxon>Rhizophora</taxon>
    </lineage>
</organism>
<proteinExistence type="predicted"/>
<sequence length="65" mass="7744">MQSHNFTVHTHFSQYTLDNWSAKKTFSSSKGKSCHFLKEGKVIFQNLFQHKRGNKYHLMTTSYHH</sequence>
<protein>
    <submittedName>
        <fullName evidence="1">Uncharacterized protein</fullName>
    </submittedName>
</protein>
<dbReference type="AlphaFoldDB" id="A0A2P2QYQ4"/>
<accession>A0A2P2QYQ4</accession>
<dbReference type="EMBL" id="GGEC01091567">
    <property type="protein sequence ID" value="MBX72051.1"/>
    <property type="molecule type" value="Transcribed_RNA"/>
</dbReference>
<reference evidence="1" key="1">
    <citation type="submission" date="2018-02" db="EMBL/GenBank/DDBJ databases">
        <title>Rhizophora mucronata_Transcriptome.</title>
        <authorList>
            <person name="Meera S.P."/>
            <person name="Sreeshan A."/>
            <person name="Augustine A."/>
        </authorList>
    </citation>
    <scope>NUCLEOTIDE SEQUENCE</scope>
    <source>
        <tissue evidence="1">Leaf</tissue>
    </source>
</reference>